<dbReference type="CDD" id="cd10147">
    <property type="entry name" value="Wzt_C-like"/>
    <property type="match status" value="1"/>
</dbReference>
<evidence type="ECO:0000313" key="6">
    <source>
        <dbReference type="EMBL" id="SHK75689.1"/>
    </source>
</evidence>
<evidence type="ECO:0000256" key="3">
    <source>
        <dbReference type="ARBA" id="ARBA00022741"/>
    </source>
</evidence>
<reference evidence="6 7" key="1">
    <citation type="submission" date="2016-11" db="EMBL/GenBank/DDBJ databases">
        <authorList>
            <person name="Jaros S."/>
            <person name="Januszkiewicz K."/>
            <person name="Wedrychowicz H."/>
        </authorList>
    </citation>
    <scope>NUCLEOTIDE SEQUENCE [LARGE SCALE GENOMIC DNA]</scope>
    <source>
        <strain evidence="6 7">KHT3</strain>
    </source>
</reference>
<dbReference type="EMBL" id="FRBD01000011">
    <property type="protein sequence ID" value="SHK75689.1"/>
    <property type="molecule type" value="Genomic_DNA"/>
</dbReference>
<dbReference type="PROSITE" id="PS00211">
    <property type="entry name" value="ABC_TRANSPORTER_1"/>
    <property type="match status" value="1"/>
</dbReference>
<dbReference type="InterPro" id="IPR003593">
    <property type="entry name" value="AAA+_ATPase"/>
</dbReference>
<keyword evidence="2" id="KW-0813">Transport</keyword>
<proteinExistence type="inferred from homology"/>
<dbReference type="PANTHER" id="PTHR46743">
    <property type="entry name" value="TEICHOIC ACIDS EXPORT ATP-BINDING PROTEIN TAGH"/>
    <property type="match status" value="1"/>
</dbReference>
<evidence type="ECO:0000256" key="1">
    <source>
        <dbReference type="ARBA" id="ARBA00005417"/>
    </source>
</evidence>
<evidence type="ECO:0000313" key="7">
    <source>
        <dbReference type="Proteomes" id="UP000184130"/>
    </source>
</evidence>
<dbReference type="InterPro" id="IPR015860">
    <property type="entry name" value="ABC_transpr_TagH-like"/>
</dbReference>
<keyword evidence="3" id="KW-0547">Nucleotide-binding</keyword>
<dbReference type="InterPro" id="IPR017871">
    <property type="entry name" value="ABC_transporter-like_CS"/>
</dbReference>
<accession>A0A1M6V2G9</accession>
<dbReference type="Pfam" id="PF00005">
    <property type="entry name" value="ABC_tran"/>
    <property type="match status" value="1"/>
</dbReference>
<dbReference type="GO" id="GO:0016887">
    <property type="term" value="F:ATP hydrolysis activity"/>
    <property type="evidence" value="ECO:0007669"/>
    <property type="project" value="InterPro"/>
</dbReference>
<evidence type="ECO:0000256" key="4">
    <source>
        <dbReference type="ARBA" id="ARBA00022840"/>
    </source>
</evidence>
<dbReference type="SMART" id="SM00382">
    <property type="entry name" value="AAA"/>
    <property type="match status" value="1"/>
</dbReference>
<dbReference type="PANTHER" id="PTHR46743:SF2">
    <property type="entry name" value="TEICHOIC ACIDS EXPORT ATP-BINDING PROTEIN TAGH"/>
    <property type="match status" value="1"/>
</dbReference>
<protein>
    <submittedName>
        <fullName evidence="6">Lipopolysaccharide transport system ATP-binding protein</fullName>
    </submittedName>
</protein>
<evidence type="ECO:0000259" key="5">
    <source>
        <dbReference type="PROSITE" id="PS50893"/>
    </source>
</evidence>
<keyword evidence="4 6" id="KW-0067">ATP-binding</keyword>
<dbReference type="SUPFAM" id="SSF52540">
    <property type="entry name" value="P-loop containing nucleoside triphosphate hydrolases"/>
    <property type="match status" value="1"/>
</dbReference>
<dbReference type="PROSITE" id="PS50893">
    <property type="entry name" value="ABC_TRANSPORTER_2"/>
    <property type="match status" value="1"/>
</dbReference>
<comment type="similarity">
    <text evidence="1">Belongs to the ABC transporter superfamily.</text>
</comment>
<gene>
    <name evidence="6" type="ORF">SAMN05216463_11190</name>
</gene>
<dbReference type="Gene3D" id="3.40.50.300">
    <property type="entry name" value="P-loop containing nucleotide triphosphate hydrolases"/>
    <property type="match status" value="1"/>
</dbReference>
<evidence type="ECO:0000256" key="2">
    <source>
        <dbReference type="ARBA" id="ARBA00022448"/>
    </source>
</evidence>
<dbReference type="InterPro" id="IPR003439">
    <property type="entry name" value="ABC_transporter-like_ATP-bd"/>
</dbReference>
<dbReference type="GO" id="GO:0140359">
    <property type="term" value="F:ABC-type transporter activity"/>
    <property type="evidence" value="ECO:0007669"/>
    <property type="project" value="InterPro"/>
</dbReference>
<dbReference type="InterPro" id="IPR029439">
    <property type="entry name" value="Wzt_C"/>
</dbReference>
<dbReference type="GO" id="GO:0005524">
    <property type="term" value="F:ATP binding"/>
    <property type="evidence" value="ECO:0007669"/>
    <property type="project" value="UniProtKB-KW"/>
</dbReference>
<dbReference type="AlphaFoldDB" id="A0A1M6V2G9"/>
<dbReference type="InterPro" id="IPR027417">
    <property type="entry name" value="P-loop_NTPase"/>
</dbReference>
<feature type="domain" description="ABC transporter" evidence="5">
    <location>
        <begin position="43"/>
        <end position="268"/>
    </location>
</feature>
<dbReference type="Proteomes" id="UP000184130">
    <property type="component" value="Unassembled WGS sequence"/>
</dbReference>
<dbReference type="InterPro" id="IPR050683">
    <property type="entry name" value="Bact_Polysacc_Export_ATP-bd"/>
</dbReference>
<dbReference type="CDD" id="cd03220">
    <property type="entry name" value="ABC_KpsT_Wzt"/>
    <property type="match status" value="1"/>
</dbReference>
<sequence>MKAIEFNHVGKQYRLGLVSTGTFSHDLSRWWAMNVLGKEDPFLKIGDTNIRSKKGESEFVWALKDINFSVEQGDVIGIIGKNGAGKSTLLKLLSRVTAPTVGEINVCGRIASLLEVGTGFHPEMTGRENIYMNGAIMGMTKAEITRKLDEIVDFSGCERYIDTPVKRYSSGMKVRLGFAVAAHLEPEILVVDEVLAVGDAEFQKKAIGKMQDVSKGEGRTVLFVSHNMAAVQKLCKRGILLEDGAVKYSGGIEDTVRMYIDDGTTPSQSVFYDDLSTAPGNDKVRIKSFEVLPVKGDVVSVASGIHFRLTFMNYYPTFHLDAAFVLHTADDTIIFNSGKVVSPHCQSKIGEYVVEFSLPPFMLNRGKYYMTIWMGEKNKYRICEKYSHPFMVEDAFPDDPYLGKPRPGILKMEINASSQFREVYGK</sequence>
<dbReference type="GO" id="GO:0016020">
    <property type="term" value="C:membrane"/>
    <property type="evidence" value="ECO:0007669"/>
    <property type="project" value="InterPro"/>
</dbReference>
<name>A0A1M6V2G9_XYLRU</name>
<organism evidence="6 7">
    <name type="scientific">Xylanibacter ruminicola</name>
    <name type="common">Prevotella ruminicola</name>
    <dbReference type="NCBI Taxonomy" id="839"/>
    <lineage>
        <taxon>Bacteria</taxon>
        <taxon>Pseudomonadati</taxon>
        <taxon>Bacteroidota</taxon>
        <taxon>Bacteroidia</taxon>
        <taxon>Bacteroidales</taxon>
        <taxon>Prevotellaceae</taxon>
        <taxon>Xylanibacter</taxon>
    </lineage>
</organism>